<name>A0A0F5J7E0_9BACT</name>
<dbReference type="PATRIC" id="fig|927665.4.peg.3284"/>
<dbReference type="EMBL" id="AQHV01000014">
    <property type="protein sequence ID" value="KKB53653.1"/>
    <property type="molecule type" value="Genomic_DNA"/>
</dbReference>
<accession>A0A0F5J7E0</accession>
<reference evidence="2 3" key="1">
    <citation type="submission" date="2013-04" db="EMBL/GenBank/DDBJ databases">
        <title>The Genome Sequence of Parabacteroides goldsteinii DSM 19448.</title>
        <authorList>
            <consortium name="The Broad Institute Genomics Platform"/>
            <person name="Earl A."/>
            <person name="Ward D."/>
            <person name="Feldgarden M."/>
            <person name="Gevers D."/>
            <person name="Martens E."/>
            <person name="Sakamoto M."/>
            <person name="Benno Y."/>
            <person name="Song Y."/>
            <person name="Liu C."/>
            <person name="Lee J."/>
            <person name="Bolanos M."/>
            <person name="Vaisanen M.L."/>
            <person name="Finegold S.M."/>
            <person name="Walker B."/>
            <person name="Young S."/>
            <person name="Zeng Q."/>
            <person name="Gargeya S."/>
            <person name="Fitzgerald M."/>
            <person name="Haas B."/>
            <person name="Abouelleil A."/>
            <person name="Allen A.W."/>
            <person name="Alvarado L."/>
            <person name="Arachchi H.M."/>
            <person name="Berlin A.M."/>
            <person name="Chapman S.B."/>
            <person name="Gainer-Dewar J."/>
            <person name="Goldberg J."/>
            <person name="Griggs A."/>
            <person name="Gujja S."/>
            <person name="Hansen M."/>
            <person name="Howarth C."/>
            <person name="Imamovic A."/>
            <person name="Ireland A."/>
            <person name="Larimer J."/>
            <person name="McCowan C."/>
            <person name="Murphy C."/>
            <person name="Pearson M."/>
            <person name="Poon T.W."/>
            <person name="Priest M."/>
            <person name="Roberts A."/>
            <person name="Saif S."/>
            <person name="Shea T."/>
            <person name="Sisk P."/>
            <person name="Sykes S."/>
            <person name="Wortman J."/>
            <person name="Nusbaum C."/>
            <person name="Birren B."/>
        </authorList>
    </citation>
    <scope>NUCLEOTIDE SEQUENCE [LARGE SCALE GENOMIC DNA]</scope>
    <source>
        <strain evidence="2 3">DSM 19448</strain>
    </source>
</reference>
<dbReference type="HOGENOM" id="CLU_2667756_0_0_10"/>
<dbReference type="AlphaFoldDB" id="A0A0F5J7E0"/>
<comment type="caution">
    <text evidence="2">The sequence shown here is derived from an EMBL/GenBank/DDBJ whole genome shotgun (WGS) entry which is preliminary data.</text>
</comment>
<evidence type="ECO:0000313" key="3">
    <source>
        <dbReference type="Proteomes" id="UP000033047"/>
    </source>
</evidence>
<dbReference type="STRING" id="927665.HMPREF1535_03198"/>
<gene>
    <name evidence="2" type="ORF">HMPREF1535_03198</name>
</gene>
<sequence>MASTSQKQPVDMKYSLTDITTEPSDEQLSQLMKEVAEEAKQKSEKAKSAFFQNMYEYIREQKEKYSTINIKLDNA</sequence>
<evidence type="ECO:0000256" key="1">
    <source>
        <dbReference type="SAM" id="MobiDB-lite"/>
    </source>
</evidence>
<feature type="region of interest" description="Disordered" evidence="1">
    <location>
        <begin position="1"/>
        <end position="24"/>
    </location>
</feature>
<dbReference type="Proteomes" id="UP000033047">
    <property type="component" value="Unassembled WGS sequence"/>
</dbReference>
<organism evidence="2 3">
    <name type="scientific">Parabacteroides goldsteinii DSM 19448 = WAL 12034</name>
    <dbReference type="NCBI Taxonomy" id="927665"/>
    <lineage>
        <taxon>Bacteria</taxon>
        <taxon>Pseudomonadati</taxon>
        <taxon>Bacteroidota</taxon>
        <taxon>Bacteroidia</taxon>
        <taxon>Bacteroidales</taxon>
        <taxon>Tannerellaceae</taxon>
        <taxon>Parabacteroides</taxon>
    </lineage>
</organism>
<protein>
    <submittedName>
        <fullName evidence="2">Uncharacterized protein</fullName>
    </submittedName>
</protein>
<evidence type="ECO:0000313" key="2">
    <source>
        <dbReference type="EMBL" id="KKB53653.1"/>
    </source>
</evidence>
<proteinExistence type="predicted"/>